<dbReference type="GO" id="GO:0005975">
    <property type="term" value="P:carbohydrate metabolic process"/>
    <property type="evidence" value="ECO:0007669"/>
    <property type="project" value="InterPro"/>
</dbReference>
<dbReference type="Pfam" id="PF02449">
    <property type="entry name" value="Glyco_hydro_42"/>
    <property type="match status" value="1"/>
</dbReference>
<comment type="catalytic activity">
    <reaction evidence="1">
        <text>Hydrolysis of terminal non-reducing beta-D-galactose residues in beta-D-galactosides.</text>
        <dbReference type="EC" id="3.2.1.23"/>
    </reaction>
</comment>
<dbReference type="EC" id="3.2.1.23" evidence="3"/>
<sequence length="712" mass="80571">MSESRSQLPYGAVYFRKSNPPPEDWERDYRTAQEDGVNLFRHWFMWGAIETAPGRYDWSDYDRQLELAARHNMQTIIAEYVQSVPEWAVSRYADGRTVHADGTRAKSGMGGSSNTGGFSHGGGVLCLDCEDVKRAAGDFLTALASRYKGHPALLGYDIWNECMYSPTACYCKHTKKKFRAWLAAKYGTVERLGKAWQRYSYTAWDQVEPPVNVAPYRENIDWLQFKKDNYYAQMQWRIETIRSVDPDCLITAHGVAGALSQLASHGADDWLAASKVDVYGFTWVQARKGNEPWKQWHAVDLVRAAARGKPFWHAEMQGGPLWLQPQIIGREREDGRIAEPEDLRVWQMISLAGGAKGLLAPRWRPLLDGPLFGAFGAYDMDGSRTARSRMGSTIAKWANEPGQAELFRANPVRGDLAILVVPEAQEYDYLLRQNPGIALYGSSLLYSEAMWGAYRGFFDRNIQADWVRLDDIGHYDTLYLPYPIRLAAEQGRALQNWVEQGGALICEGCPGYFDEQGKAGSMQPNHGLHRLFGARESEVEFMPDHGDRIEFEMDGTPVRGHGYKQSYVLAGGTARGRYRDGRLAVVEHRCGRGRTLLIGTHPSIAYYRDGGESGRRLFDVVCRWIGKTPHIQTSNPTIQVRLHEGRGARYIWAINPRREPQYAGIRLASVYGRPQPLRRIWGEGSLQSTEEGWAVTIPGRDAVIYEWRSNDH</sequence>
<name>A0A927BRC9_9BACL</name>
<dbReference type="RefSeq" id="WP_190914566.1">
    <property type="nucleotide sequence ID" value="NZ_JACXIZ010000008.1"/>
</dbReference>
<feature type="domain" description="Glycoside hydrolase family 42 N-terminal" evidence="8">
    <location>
        <begin position="21"/>
        <end position="364"/>
    </location>
</feature>
<dbReference type="GO" id="GO:0046872">
    <property type="term" value="F:metal ion binding"/>
    <property type="evidence" value="ECO:0007669"/>
    <property type="project" value="UniProtKB-KW"/>
</dbReference>
<evidence type="ECO:0000256" key="7">
    <source>
        <dbReference type="ARBA" id="ARBA00023295"/>
    </source>
</evidence>
<evidence type="ECO:0000259" key="8">
    <source>
        <dbReference type="Pfam" id="PF02449"/>
    </source>
</evidence>
<evidence type="ECO:0000313" key="10">
    <source>
        <dbReference type="EMBL" id="MBD2844144.1"/>
    </source>
</evidence>
<comment type="caution">
    <text evidence="10">The sequence shown here is derived from an EMBL/GenBank/DDBJ whole genome shotgun (WGS) entry which is preliminary data.</text>
</comment>
<evidence type="ECO:0000256" key="4">
    <source>
        <dbReference type="ARBA" id="ARBA00022723"/>
    </source>
</evidence>
<dbReference type="PANTHER" id="PTHR36447">
    <property type="entry name" value="BETA-GALACTOSIDASE GANA"/>
    <property type="match status" value="1"/>
</dbReference>
<dbReference type="GO" id="GO:0009341">
    <property type="term" value="C:beta-galactosidase complex"/>
    <property type="evidence" value="ECO:0007669"/>
    <property type="project" value="InterPro"/>
</dbReference>
<dbReference type="Proteomes" id="UP000621560">
    <property type="component" value="Unassembled WGS sequence"/>
</dbReference>
<dbReference type="Gene3D" id="3.40.50.880">
    <property type="match status" value="1"/>
</dbReference>
<evidence type="ECO:0000313" key="11">
    <source>
        <dbReference type="Proteomes" id="UP000621560"/>
    </source>
</evidence>
<keyword evidence="6" id="KW-0862">Zinc</keyword>
<evidence type="ECO:0000256" key="5">
    <source>
        <dbReference type="ARBA" id="ARBA00022801"/>
    </source>
</evidence>
<keyword evidence="11" id="KW-1185">Reference proteome</keyword>
<dbReference type="EMBL" id="JACXIZ010000008">
    <property type="protein sequence ID" value="MBD2844144.1"/>
    <property type="molecule type" value="Genomic_DNA"/>
</dbReference>
<evidence type="ECO:0000256" key="2">
    <source>
        <dbReference type="ARBA" id="ARBA00005940"/>
    </source>
</evidence>
<comment type="similarity">
    <text evidence="2">Belongs to the glycosyl hydrolase 42 family.</text>
</comment>
<accession>A0A927BRC9</accession>
<dbReference type="InterPro" id="IPR013738">
    <property type="entry name" value="Beta_galactosidase_Trimer"/>
</dbReference>
<dbReference type="InterPro" id="IPR003476">
    <property type="entry name" value="Glyco_hydro_42"/>
</dbReference>
<organism evidence="10 11">
    <name type="scientific">Paenibacillus sabuli</name>
    <dbReference type="NCBI Taxonomy" id="2772509"/>
    <lineage>
        <taxon>Bacteria</taxon>
        <taxon>Bacillati</taxon>
        <taxon>Bacillota</taxon>
        <taxon>Bacilli</taxon>
        <taxon>Bacillales</taxon>
        <taxon>Paenibacillaceae</taxon>
        <taxon>Paenibacillus</taxon>
    </lineage>
</organism>
<gene>
    <name evidence="10" type="ORF">IDH44_03005</name>
</gene>
<dbReference type="AlphaFoldDB" id="A0A927BRC9"/>
<keyword evidence="4" id="KW-0479">Metal-binding</keyword>
<dbReference type="InterPro" id="IPR013529">
    <property type="entry name" value="Glyco_hydro_42_N"/>
</dbReference>
<dbReference type="InterPro" id="IPR017853">
    <property type="entry name" value="GH"/>
</dbReference>
<dbReference type="CDD" id="cd03143">
    <property type="entry name" value="A4_beta-galactosidase_middle_domain"/>
    <property type="match status" value="1"/>
</dbReference>
<keyword evidence="7" id="KW-0326">Glycosidase</keyword>
<dbReference type="GO" id="GO:0004565">
    <property type="term" value="F:beta-galactosidase activity"/>
    <property type="evidence" value="ECO:0007669"/>
    <property type="project" value="UniProtKB-EC"/>
</dbReference>
<dbReference type="Pfam" id="PF08532">
    <property type="entry name" value="Glyco_hydro_42M"/>
    <property type="match status" value="1"/>
</dbReference>
<dbReference type="SUPFAM" id="SSF51445">
    <property type="entry name" value="(Trans)glycosidases"/>
    <property type="match status" value="1"/>
</dbReference>
<evidence type="ECO:0000259" key="9">
    <source>
        <dbReference type="Pfam" id="PF08532"/>
    </source>
</evidence>
<dbReference type="InterPro" id="IPR029062">
    <property type="entry name" value="Class_I_gatase-like"/>
</dbReference>
<keyword evidence="5" id="KW-0378">Hydrolase</keyword>
<reference evidence="10" key="1">
    <citation type="submission" date="2020-09" db="EMBL/GenBank/DDBJ databases">
        <title>A novel bacterium of genus Paenibacillus, isolated from South China Sea.</title>
        <authorList>
            <person name="Huang H."/>
            <person name="Mo K."/>
            <person name="Hu Y."/>
        </authorList>
    </citation>
    <scope>NUCLEOTIDE SEQUENCE</scope>
    <source>
        <strain evidence="10">IB182496</strain>
    </source>
</reference>
<evidence type="ECO:0000256" key="3">
    <source>
        <dbReference type="ARBA" id="ARBA00012756"/>
    </source>
</evidence>
<evidence type="ECO:0000256" key="6">
    <source>
        <dbReference type="ARBA" id="ARBA00022833"/>
    </source>
</evidence>
<evidence type="ECO:0000256" key="1">
    <source>
        <dbReference type="ARBA" id="ARBA00001412"/>
    </source>
</evidence>
<proteinExistence type="inferred from homology"/>
<dbReference type="Gene3D" id="3.20.20.80">
    <property type="entry name" value="Glycosidases"/>
    <property type="match status" value="1"/>
</dbReference>
<feature type="domain" description="Beta-galactosidase trimerisation" evidence="9">
    <location>
        <begin position="446"/>
        <end position="607"/>
    </location>
</feature>
<protein>
    <recommendedName>
        <fullName evidence="3">beta-galactosidase</fullName>
        <ecNumber evidence="3">3.2.1.23</ecNumber>
    </recommendedName>
</protein>
<dbReference type="SUPFAM" id="SSF52317">
    <property type="entry name" value="Class I glutamine amidotransferase-like"/>
    <property type="match status" value="1"/>
</dbReference>
<dbReference type="PANTHER" id="PTHR36447:SF2">
    <property type="entry name" value="BETA-GALACTOSIDASE YESZ"/>
    <property type="match status" value="1"/>
</dbReference>